<evidence type="ECO:0000256" key="2">
    <source>
        <dbReference type="ARBA" id="ARBA00022692"/>
    </source>
</evidence>
<comment type="caution">
    <text evidence="7">The sequence shown here is derived from an EMBL/GenBank/DDBJ whole genome shotgun (WGS) entry which is preliminary data.</text>
</comment>
<evidence type="ECO:0000256" key="3">
    <source>
        <dbReference type="ARBA" id="ARBA00022989"/>
    </source>
</evidence>
<dbReference type="InterPro" id="IPR010652">
    <property type="entry name" value="DUF1232"/>
</dbReference>
<dbReference type="EMBL" id="JARTFS010000018">
    <property type="protein sequence ID" value="MED4403692.1"/>
    <property type="molecule type" value="Genomic_DNA"/>
</dbReference>
<dbReference type="RefSeq" id="WP_066225719.1">
    <property type="nucleotide sequence ID" value="NZ_JARTFQ010000006.1"/>
</dbReference>
<name>A0ABU6P2U8_9BACI</name>
<accession>A0ABU6P2U8</accession>
<protein>
    <submittedName>
        <fullName evidence="7">YkvA family protein</fullName>
    </submittedName>
</protein>
<evidence type="ECO:0000313" key="7">
    <source>
        <dbReference type="EMBL" id="MED4403692.1"/>
    </source>
</evidence>
<organism evidence="7 8">
    <name type="scientific">Metabacillus fastidiosus</name>
    <dbReference type="NCBI Taxonomy" id="1458"/>
    <lineage>
        <taxon>Bacteria</taxon>
        <taxon>Bacillati</taxon>
        <taxon>Bacillota</taxon>
        <taxon>Bacilli</taxon>
        <taxon>Bacillales</taxon>
        <taxon>Bacillaceae</taxon>
        <taxon>Metabacillus</taxon>
    </lineage>
</organism>
<dbReference type="GeneID" id="301139796"/>
<keyword evidence="2 5" id="KW-0812">Transmembrane</keyword>
<evidence type="ECO:0000256" key="1">
    <source>
        <dbReference type="ARBA" id="ARBA00004127"/>
    </source>
</evidence>
<gene>
    <name evidence="7" type="ORF">P9271_20490</name>
</gene>
<keyword evidence="8" id="KW-1185">Reference proteome</keyword>
<keyword evidence="3 5" id="KW-1133">Transmembrane helix</keyword>
<sequence>MLHHLLKRYKNQANPYLNDKKETEQLLTRATKKAVKNKSSLLQVWGNLQLLFEALRSWKSGAYPHFPKASLIMIVAAIIYFVSPIDLIPDFLLGLGILDDAAIIAFVAKQLTKDLEKFEKWKDKYEGKEVT</sequence>
<reference evidence="7 8" key="1">
    <citation type="submission" date="2023-03" db="EMBL/GenBank/DDBJ databases">
        <title>Bacillus Genome Sequencing.</title>
        <authorList>
            <person name="Dunlap C."/>
        </authorList>
    </citation>
    <scope>NUCLEOTIDE SEQUENCE [LARGE SCALE GENOMIC DNA]</scope>
    <source>
        <strain evidence="7 8">NRS-1717</strain>
    </source>
</reference>
<feature type="domain" description="DUF1232" evidence="6">
    <location>
        <begin position="71"/>
        <end position="106"/>
    </location>
</feature>
<comment type="subcellular location">
    <subcellularLocation>
        <location evidence="1">Endomembrane system</location>
        <topology evidence="1">Multi-pass membrane protein</topology>
    </subcellularLocation>
</comment>
<keyword evidence="4 5" id="KW-0472">Membrane</keyword>
<evidence type="ECO:0000259" key="6">
    <source>
        <dbReference type="Pfam" id="PF06803"/>
    </source>
</evidence>
<proteinExistence type="predicted"/>
<evidence type="ECO:0000256" key="5">
    <source>
        <dbReference type="SAM" id="Phobius"/>
    </source>
</evidence>
<feature type="transmembrane region" description="Helical" evidence="5">
    <location>
        <begin position="66"/>
        <end position="85"/>
    </location>
</feature>
<dbReference type="Proteomes" id="UP001342826">
    <property type="component" value="Unassembled WGS sequence"/>
</dbReference>
<dbReference type="Pfam" id="PF06803">
    <property type="entry name" value="DUF1232"/>
    <property type="match status" value="1"/>
</dbReference>
<evidence type="ECO:0000313" key="8">
    <source>
        <dbReference type="Proteomes" id="UP001342826"/>
    </source>
</evidence>
<evidence type="ECO:0000256" key="4">
    <source>
        <dbReference type="ARBA" id="ARBA00023136"/>
    </source>
</evidence>